<feature type="compositionally biased region" description="Low complexity" evidence="4">
    <location>
        <begin position="25"/>
        <end position="70"/>
    </location>
</feature>
<feature type="compositionally biased region" description="Polar residues" evidence="4">
    <location>
        <begin position="786"/>
        <end position="812"/>
    </location>
</feature>
<feature type="chain" id="PRO_5003272524" evidence="5">
    <location>
        <begin position="23"/>
        <end position="942"/>
    </location>
</feature>
<reference evidence="7" key="1">
    <citation type="journal article" date="2011" name="PLoS ONE">
        <title>Clues to Evolution of the SERA Multigene Family in 18 Plasmodium Species.</title>
        <authorList>
            <person name="Arisue N."/>
            <person name="Kawai S."/>
            <person name="Hirai M."/>
            <person name="Palacpac N.M.Q."/>
            <person name="Jia M."/>
            <person name="Kaneko A."/>
            <person name="Tanabe K."/>
            <person name="Horii T."/>
        </authorList>
    </citation>
    <scope>NUCLEOTIDE SEQUENCE</scope>
</reference>
<feature type="region of interest" description="Disordered" evidence="4">
    <location>
        <begin position="781"/>
        <end position="833"/>
    </location>
</feature>
<evidence type="ECO:0000313" key="7">
    <source>
        <dbReference type="EMBL" id="BAK08490.1"/>
    </source>
</evidence>
<proteinExistence type="inferred from homology"/>
<protein>
    <submittedName>
        <fullName evidence="7">Putative papain-like cysteine prorease</fullName>
    </submittedName>
</protein>
<feature type="domain" description="Peptidase C1A papain C-terminal" evidence="6">
    <location>
        <begin position="478"/>
        <end position="729"/>
    </location>
</feature>
<evidence type="ECO:0000256" key="4">
    <source>
        <dbReference type="SAM" id="MobiDB-lite"/>
    </source>
</evidence>
<dbReference type="InterPro" id="IPR038765">
    <property type="entry name" value="Papain-like_cys_pep_sf"/>
</dbReference>
<feature type="signal peptide" evidence="5">
    <location>
        <begin position="1"/>
        <end position="22"/>
    </location>
</feature>
<accession>F1SZ32</accession>
<dbReference type="InterPro" id="IPR000668">
    <property type="entry name" value="Peptidase_C1A_C"/>
</dbReference>
<dbReference type="Pfam" id="PF00112">
    <property type="entry name" value="Peptidase_C1"/>
    <property type="match status" value="1"/>
</dbReference>
<evidence type="ECO:0000256" key="2">
    <source>
        <dbReference type="ARBA" id="ARBA00023145"/>
    </source>
</evidence>
<evidence type="ECO:0000256" key="5">
    <source>
        <dbReference type="SAM" id="SignalP"/>
    </source>
</evidence>
<name>F1SZ32_PLAGO</name>
<dbReference type="InterPro" id="IPR013128">
    <property type="entry name" value="Peptidase_C1A"/>
</dbReference>
<keyword evidence="2" id="KW-0865">Zymogen</keyword>
<dbReference type="Gene3D" id="3.90.70.10">
    <property type="entry name" value="Cysteine proteinases"/>
    <property type="match status" value="1"/>
</dbReference>
<dbReference type="GO" id="GO:0008234">
    <property type="term" value="F:cysteine-type peptidase activity"/>
    <property type="evidence" value="ECO:0007669"/>
    <property type="project" value="InterPro"/>
</dbReference>
<feature type="region of interest" description="Disordered" evidence="4">
    <location>
        <begin position="25"/>
        <end position="88"/>
    </location>
</feature>
<dbReference type="CDD" id="cd02619">
    <property type="entry name" value="Peptidase_C1"/>
    <property type="match status" value="1"/>
</dbReference>
<organism evidence="7">
    <name type="scientific">Plasmodium gonderi</name>
    <dbReference type="NCBI Taxonomy" id="77519"/>
    <lineage>
        <taxon>Eukaryota</taxon>
        <taxon>Sar</taxon>
        <taxon>Alveolata</taxon>
        <taxon>Apicomplexa</taxon>
        <taxon>Aconoidasida</taxon>
        <taxon>Haemosporida</taxon>
        <taxon>Plasmodiidae</taxon>
        <taxon>Plasmodium</taxon>
        <taxon>Plasmodium (Plasmodium)</taxon>
    </lineage>
</organism>
<dbReference type="SUPFAM" id="SSF54001">
    <property type="entry name" value="Cysteine proteinases"/>
    <property type="match status" value="1"/>
</dbReference>
<keyword evidence="3" id="KW-0325">Glycoprotein</keyword>
<dbReference type="PANTHER" id="PTHR12411">
    <property type="entry name" value="CYSTEINE PROTEASE FAMILY C1-RELATED"/>
    <property type="match status" value="1"/>
</dbReference>
<dbReference type="AlphaFoldDB" id="F1SZ32"/>
<evidence type="ECO:0000256" key="1">
    <source>
        <dbReference type="ARBA" id="ARBA00008455"/>
    </source>
</evidence>
<dbReference type="GO" id="GO:0006508">
    <property type="term" value="P:proteolysis"/>
    <property type="evidence" value="ECO:0007669"/>
    <property type="project" value="InterPro"/>
</dbReference>
<sequence length="942" mass="103873">MKYSILFLIALCATYSNTLVSSTTTTTVTTGTTGATHGATTSQAATAEAQTPNTSTVTASPGTSSSPSPTEQAPSAGSVQAEPAASPKKDEIKSALLKNYAGVKVTGPCDSDVGLYLIPYIYISVMPKDDIIQLSTSFPDSDNTIVEFKNGNDSSTNKCQGSTTKTFKLILHLEDNILTLKWVVYDQGNGTSSSTSKQADVKKYRLPKLERPITSIQVHSVIVQGDKVFYKSKDYSINKEIPEKCEQIASSCFLSGNTDIESCYTCNLLINNDNVNDECFNYVSKAFKEDFLTIKTKGEDDEDSSEHKLVQSIDSILDVVYKTNEKGDKELITLEELDLSLKDELKNYCQLLKEVDTSGTLEVHQMGSETDVLKNITKILQKHKDEKKISLHLKLQNPAICIKNVDEWMVHKKGLTLPILQNGHGDDYSGEQSNVGDKQNDKGYTFQEDKDGIIDLSVIGKNSNASSTPFTNHMFCNTEYCDRSKDKSSCLSKIEAEEQGTCATSWIFASKLHLESIKCMKGYDYVPSSALYVANCSQKEGDAKCHAASNPLEFLNIIDSKQFLPSASDMPYSYKLVGDVCPKPKHHWTNLWNNIKLLNHKNVPNSVGTKGYTAYQSEHFKNNMDEFIKIVKSEVMKKGSVIAYVKVDEMMGYDMNGKAVHGICGGEVPDLAVNIIGYGNYINAEGVKKSYWLLRNSWGKYWGDNGNFKVDMHTPEHCQYNFIHTAAVFNLDIPHFESASKKNTEMYSYYLSSSPDFYDNLYYNAVDGVKGNATKNGKHLPGGYTVSGQDSTSNGADATTVVQGSETTVQAESTRETGETGNPGSSGVAGPAAPVTVTPAVEEPSQEQVSTPSNVEDSKKTHVIHILKHIKETKMTTRVVTYNGEYELGDHACSRTQAQSWEKQEECLKFCNDNLPECPRNVSVGYCLTKLRKSNDCIFCFV</sequence>
<evidence type="ECO:0000259" key="6">
    <source>
        <dbReference type="SMART" id="SM00645"/>
    </source>
</evidence>
<dbReference type="EMBL" id="AB576881">
    <property type="protein sequence ID" value="BAK08490.1"/>
    <property type="molecule type" value="Genomic_DNA"/>
</dbReference>
<keyword evidence="5" id="KW-0732">Signal</keyword>
<evidence type="ECO:0000256" key="3">
    <source>
        <dbReference type="ARBA" id="ARBA00023180"/>
    </source>
</evidence>
<dbReference type="SMART" id="SM00645">
    <property type="entry name" value="Pept_C1"/>
    <property type="match status" value="1"/>
</dbReference>
<comment type="similarity">
    <text evidence="1">Belongs to the peptidase C1 family.</text>
</comment>
<gene>
    <name evidence="7" type="primary">Pgo-SERA5</name>
</gene>